<dbReference type="SUPFAM" id="SSF48498">
    <property type="entry name" value="Tetracyclin repressor-like, C-terminal domain"/>
    <property type="match status" value="1"/>
</dbReference>
<evidence type="ECO:0000256" key="1">
    <source>
        <dbReference type="ARBA" id="ARBA00023125"/>
    </source>
</evidence>
<dbReference type="InterPro" id="IPR009057">
    <property type="entry name" value="Homeodomain-like_sf"/>
</dbReference>
<dbReference type="Gene3D" id="1.10.10.60">
    <property type="entry name" value="Homeodomain-like"/>
    <property type="match status" value="1"/>
</dbReference>
<keyword evidence="1 2" id="KW-0238">DNA-binding</keyword>
<dbReference type="InterPro" id="IPR050624">
    <property type="entry name" value="HTH-type_Tx_Regulator"/>
</dbReference>
<evidence type="ECO:0000256" key="2">
    <source>
        <dbReference type="PROSITE-ProRule" id="PRU00335"/>
    </source>
</evidence>
<feature type="DNA-binding region" description="H-T-H motif" evidence="2">
    <location>
        <begin position="30"/>
        <end position="49"/>
    </location>
</feature>
<dbReference type="Gene3D" id="1.10.357.10">
    <property type="entry name" value="Tetracycline Repressor, domain 2"/>
    <property type="match status" value="1"/>
</dbReference>
<dbReference type="AlphaFoldDB" id="A0A2T0WUN5"/>
<dbReference type="PANTHER" id="PTHR43479:SF11">
    <property type="entry name" value="ACREF_ENVCD OPERON REPRESSOR-RELATED"/>
    <property type="match status" value="1"/>
</dbReference>
<dbReference type="PRINTS" id="PR00455">
    <property type="entry name" value="HTHTETR"/>
</dbReference>
<gene>
    <name evidence="4" type="ORF">CLW00_10175</name>
</gene>
<feature type="domain" description="HTH tetR-type" evidence="3">
    <location>
        <begin position="7"/>
        <end position="67"/>
    </location>
</feature>
<dbReference type="EMBL" id="PVTR01000001">
    <property type="protein sequence ID" value="PRY90416.1"/>
    <property type="molecule type" value="Genomic_DNA"/>
</dbReference>
<accession>A0A2T0WUN5</accession>
<organism evidence="4 5">
    <name type="scientific">Mongoliibacter ruber</name>
    <dbReference type="NCBI Taxonomy" id="1750599"/>
    <lineage>
        <taxon>Bacteria</taxon>
        <taxon>Pseudomonadati</taxon>
        <taxon>Bacteroidota</taxon>
        <taxon>Cytophagia</taxon>
        <taxon>Cytophagales</taxon>
        <taxon>Cyclobacteriaceae</taxon>
        <taxon>Mongoliibacter</taxon>
    </lineage>
</organism>
<dbReference type="PROSITE" id="PS50977">
    <property type="entry name" value="HTH_TETR_2"/>
    <property type="match status" value="1"/>
</dbReference>
<proteinExistence type="predicted"/>
<evidence type="ECO:0000313" key="4">
    <source>
        <dbReference type="EMBL" id="PRY90416.1"/>
    </source>
</evidence>
<reference evidence="4 5" key="1">
    <citation type="submission" date="2018-03" db="EMBL/GenBank/DDBJ databases">
        <title>Genomic Encyclopedia of Archaeal and Bacterial Type Strains, Phase II (KMG-II): from individual species to whole genera.</title>
        <authorList>
            <person name="Goeker M."/>
        </authorList>
    </citation>
    <scope>NUCLEOTIDE SEQUENCE [LARGE SCALE GENOMIC DNA]</scope>
    <source>
        <strain evidence="4 5">DSM 27929</strain>
    </source>
</reference>
<dbReference type="Pfam" id="PF00440">
    <property type="entry name" value="TetR_N"/>
    <property type="match status" value="1"/>
</dbReference>
<dbReference type="PANTHER" id="PTHR43479">
    <property type="entry name" value="ACREF/ENVCD OPERON REPRESSOR-RELATED"/>
    <property type="match status" value="1"/>
</dbReference>
<comment type="caution">
    <text evidence="4">The sequence shown here is derived from an EMBL/GenBank/DDBJ whole genome shotgun (WGS) entry which is preliminary data.</text>
</comment>
<evidence type="ECO:0000259" key="3">
    <source>
        <dbReference type="PROSITE" id="PS50977"/>
    </source>
</evidence>
<dbReference type="OrthoDB" id="6430772at2"/>
<dbReference type="InterPro" id="IPR036271">
    <property type="entry name" value="Tet_transcr_reg_TetR-rel_C_sf"/>
</dbReference>
<dbReference type="Proteomes" id="UP000238157">
    <property type="component" value="Unassembled WGS sequence"/>
</dbReference>
<sequence>MPSSAREKKSKLILDVAIKLFTHKGYVATKMEDVAKEAGISKGLTYFYFKNKEDLYMAVTKKAFDELKSIFRDIYKVKGKSGLQMITDLSHAYIDFTQANRMYYAAILNFMDLVQQYNHESLRAEIDPQILESEHFQKLLEIQHDCGKLGIQMISNGLRDGSIRPELSAEIAFYTVWSMLIGYERLMGPVGYEGKEIKIHLENWKPGFIKLLQDMLKGTVQATKPQVVQASLF</sequence>
<evidence type="ECO:0000313" key="5">
    <source>
        <dbReference type="Proteomes" id="UP000238157"/>
    </source>
</evidence>
<keyword evidence="5" id="KW-1185">Reference proteome</keyword>
<dbReference type="SUPFAM" id="SSF46689">
    <property type="entry name" value="Homeodomain-like"/>
    <property type="match status" value="1"/>
</dbReference>
<dbReference type="RefSeq" id="WP_106131672.1">
    <property type="nucleotide sequence ID" value="NZ_PVTR01000001.1"/>
</dbReference>
<protein>
    <submittedName>
        <fullName evidence="4">Regulatory TetR family protein</fullName>
    </submittedName>
</protein>
<name>A0A2T0WUN5_9BACT</name>
<dbReference type="GO" id="GO:0003677">
    <property type="term" value="F:DNA binding"/>
    <property type="evidence" value="ECO:0007669"/>
    <property type="project" value="UniProtKB-UniRule"/>
</dbReference>
<dbReference type="InterPro" id="IPR001647">
    <property type="entry name" value="HTH_TetR"/>
</dbReference>